<dbReference type="Proteomes" id="UP000001058">
    <property type="component" value="Unassembled WGS sequence"/>
</dbReference>
<dbReference type="InParanoid" id="D8U9M6"/>
<keyword evidence="5" id="KW-1133">Transmembrane helix</keyword>
<evidence type="ECO:0000256" key="4">
    <source>
        <dbReference type="ARBA" id="ARBA00022968"/>
    </source>
</evidence>
<evidence type="ECO:0000256" key="5">
    <source>
        <dbReference type="ARBA" id="ARBA00022989"/>
    </source>
</evidence>
<reference evidence="7 8" key="1">
    <citation type="journal article" date="2010" name="Science">
        <title>Genomic analysis of organismal complexity in the multicellular green alga Volvox carteri.</title>
        <authorList>
            <person name="Prochnik S.E."/>
            <person name="Umen J."/>
            <person name="Nedelcu A.M."/>
            <person name="Hallmann A."/>
            <person name="Miller S.M."/>
            <person name="Nishii I."/>
            <person name="Ferris P."/>
            <person name="Kuo A."/>
            <person name="Mitros T."/>
            <person name="Fritz-Laylin L.K."/>
            <person name="Hellsten U."/>
            <person name="Chapman J."/>
            <person name="Simakov O."/>
            <person name="Rensing S.A."/>
            <person name="Terry A."/>
            <person name="Pangilinan J."/>
            <person name="Kapitonov V."/>
            <person name="Jurka J."/>
            <person name="Salamov A."/>
            <person name="Shapiro H."/>
            <person name="Schmutz J."/>
            <person name="Grimwood J."/>
            <person name="Lindquist E."/>
            <person name="Lucas S."/>
            <person name="Grigoriev I.V."/>
            <person name="Schmitt R."/>
            <person name="Kirk D."/>
            <person name="Rokhsar D.S."/>
        </authorList>
    </citation>
    <scope>NUCLEOTIDE SEQUENCE [LARGE SCALE GENOMIC DNA]</scope>
    <source>
        <strain evidence="8">f. Nagariensis / Eve</strain>
    </source>
</reference>
<dbReference type="GeneID" id="9616279"/>
<evidence type="ECO:0000256" key="3">
    <source>
        <dbReference type="ARBA" id="ARBA00022692"/>
    </source>
</evidence>
<organism evidence="8">
    <name type="scientific">Volvox carteri f. nagariensis</name>
    <dbReference type="NCBI Taxonomy" id="3068"/>
    <lineage>
        <taxon>Eukaryota</taxon>
        <taxon>Viridiplantae</taxon>
        <taxon>Chlorophyta</taxon>
        <taxon>core chlorophytes</taxon>
        <taxon>Chlorophyceae</taxon>
        <taxon>CS clade</taxon>
        <taxon>Chlamydomonadales</taxon>
        <taxon>Volvocaceae</taxon>
        <taxon>Volvox</taxon>
    </lineage>
</organism>
<dbReference type="PANTHER" id="PTHR23033:SF50">
    <property type="entry name" value="HEXOSYLTRANSFERASE"/>
    <property type="match status" value="1"/>
</dbReference>
<dbReference type="EMBL" id="GL378371">
    <property type="protein sequence ID" value="EFJ43668.1"/>
    <property type="molecule type" value="Genomic_DNA"/>
</dbReference>
<dbReference type="InterPro" id="IPR026050">
    <property type="entry name" value="C1GALT1/C1GALT1_chp1"/>
</dbReference>
<evidence type="ECO:0000313" key="8">
    <source>
        <dbReference type="Proteomes" id="UP000001058"/>
    </source>
</evidence>
<proteinExistence type="inferred from homology"/>
<evidence type="ECO:0000256" key="6">
    <source>
        <dbReference type="ARBA" id="ARBA00023136"/>
    </source>
</evidence>
<comment type="subcellular location">
    <subcellularLocation>
        <location evidence="1">Membrane</location>
        <topology evidence="1">Single-pass type II membrane protein</topology>
    </subcellularLocation>
</comment>
<keyword evidence="4" id="KW-0735">Signal-anchor</keyword>
<dbReference type="GO" id="GO:0016020">
    <property type="term" value="C:membrane"/>
    <property type="evidence" value="ECO:0007669"/>
    <property type="project" value="UniProtKB-SubCell"/>
</dbReference>
<dbReference type="AlphaFoldDB" id="D8U9M6"/>
<dbReference type="KEGG" id="vcn:VOLCADRAFT_96258"/>
<keyword evidence="6" id="KW-0472">Membrane</keyword>
<keyword evidence="3" id="KW-0812">Transmembrane</keyword>
<evidence type="ECO:0000256" key="2">
    <source>
        <dbReference type="ARBA" id="ARBA00006462"/>
    </source>
</evidence>
<sequence length="311" mass="33525">MVAAEPAGLREPAHLYDLSDLAVTFAVDAKNAPLVVASRAWRAGLRTHVMVDQGLDVNTLRVLAPTDYPPARLPLAGAPYGESFTALPNFPGHPATLRQALAPVFAFEEMHGQFKWLLVGDADTVFVPRAVLNLLNSLGLPADEPHMLSDFLVECELLQCKPGHCPCSAPKRVDPRCLPCAEAGAARLCPCRLPEPCSRPRSNTTAAFPEECPVQEEVSAYGGAGIIYSVGLMRELMADPQFYAAEALRTLRSSPAEQEANQLPTTTRRTSPSPLAPVIVLSLCCTFHNHIPRHADPCAHSPTSGNHQCNN</sequence>
<comment type="similarity">
    <text evidence="2">Belongs to the glycosyltransferase 31 family. Beta3-Gal-T subfamily.</text>
</comment>
<dbReference type="PANTHER" id="PTHR23033">
    <property type="entry name" value="BETA1,3-GALACTOSYLTRANSFERASE"/>
    <property type="match status" value="1"/>
</dbReference>
<evidence type="ECO:0000256" key="1">
    <source>
        <dbReference type="ARBA" id="ARBA00004606"/>
    </source>
</evidence>
<gene>
    <name evidence="7" type="ORF">VOLCADRAFT_96258</name>
</gene>
<dbReference type="OrthoDB" id="421979at2759"/>
<evidence type="ECO:0000313" key="7">
    <source>
        <dbReference type="EMBL" id="EFJ43668.1"/>
    </source>
</evidence>
<accession>D8U9M6</accession>
<keyword evidence="8" id="KW-1185">Reference proteome</keyword>
<name>D8U9M6_VOLCA</name>
<protein>
    <submittedName>
        <fullName evidence="7">Uncharacterized protein</fullName>
    </submittedName>
</protein>
<dbReference type="RefSeq" id="XP_002955368.1">
    <property type="nucleotide sequence ID" value="XM_002955322.1"/>
</dbReference>